<feature type="signal peptide" evidence="2">
    <location>
        <begin position="1"/>
        <end position="30"/>
    </location>
</feature>
<keyword evidence="2" id="KW-0732">Signal</keyword>
<evidence type="ECO:0000313" key="3">
    <source>
        <dbReference type="EMBL" id="QDU60325.1"/>
    </source>
</evidence>
<gene>
    <name evidence="3" type="ORF">Pan216_11640</name>
</gene>
<dbReference type="EMBL" id="CP036279">
    <property type="protein sequence ID" value="QDU60325.1"/>
    <property type="molecule type" value="Genomic_DNA"/>
</dbReference>
<evidence type="ECO:0000256" key="1">
    <source>
        <dbReference type="SAM" id="MobiDB-lite"/>
    </source>
</evidence>
<dbReference type="AlphaFoldDB" id="A0A518B031"/>
<sequence length="461" mass="51267" precursor="true">MTFSLRRKRRTTRPVILTLISALVAGPAFAVPPYPDSTNQPQAPARFSGSALPIEEYDDTRAPVFKSTLDLDQRSDARIIPVQAQIRPDVQLKRGSGRAFGDDSDYYFKVESKPPSRDRLFTLGSEDFFLGTIESEFKEQDPSQIFLVPAPKDTFDSPDSPNLGPLWFQNRETGRRKNDAQDHRGDMELKDRRGVYTVGAPPEVAILNESVGTSDMIVTLNVELGSPDSEYGLVARAIDPNTWIDTVDQIKISTFYFAYVDADTVTIGKSVKGKREIIKTGTMAAKTSFQLQFWAFENKLTVRRDGQVILEATDDSIKEDAQYAGMIGLKSVGQPTTFDNFDAVRYGGPFEARQFAPTASIFKGPNVHYHPLYFEQVSLERWGQNYGNLVQPAIAQGKFWLDLIFVPYSIGKNPPWTCQTGNGQPMPGDIVLPYRILPPYPDPGGIALECATMGLIFGLIP</sequence>
<keyword evidence="4" id="KW-1185">Reference proteome</keyword>
<dbReference type="Proteomes" id="UP000317093">
    <property type="component" value="Chromosome"/>
</dbReference>
<organism evidence="3 4">
    <name type="scientific">Kolteria novifilia</name>
    <dbReference type="NCBI Taxonomy" id="2527975"/>
    <lineage>
        <taxon>Bacteria</taxon>
        <taxon>Pseudomonadati</taxon>
        <taxon>Planctomycetota</taxon>
        <taxon>Planctomycetia</taxon>
        <taxon>Kolteriales</taxon>
        <taxon>Kolteriaceae</taxon>
        <taxon>Kolteria</taxon>
    </lineage>
</organism>
<evidence type="ECO:0000256" key="2">
    <source>
        <dbReference type="SAM" id="SignalP"/>
    </source>
</evidence>
<feature type="compositionally biased region" description="Basic and acidic residues" evidence="1">
    <location>
        <begin position="172"/>
        <end position="185"/>
    </location>
</feature>
<feature type="region of interest" description="Disordered" evidence="1">
    <location>
        <begin position="153"/>
        <end position="185"/>
    </location>
</feature>
<evidence type="ECO:0000313" key="4">
    <source>
        <dbReference type="Proteomes" id="UP000317093"/>
    </source>
</evidence>
<reference evidence="3 4" key="1">
    <citation type="submission" date="2019-02" db="EMBL/GenBank/DDBJ databases">
        <title>Deep-cultivation of Planctomycetes and their phenomic and genomic characterization uncovers novel biology.</title>
        <authorList>
            <person name="Wiegand S."/>
            <person name="Jogler M."/>
            <person name="Boedeker C."/>
            <person name="Pinto D."/>
            <person name="Vollmers J."/>
            <person name="Rivas-Marin E."/>
            <person name="Kohn T."/>
            <person name="Peeters S.H."/>
            <person name="Heuer A."/>
            <person name="Rast P."/>
            <person name="Oberbeckmann S."/>
            <person name="Bunk B."/>
            <person name="Jeske O."/>
            <person name="Meyerdierks A."/>
            <person name="Storesund J.E."/>
            <person name="Kallscheuer N."/>
            <person name="Luecker S."/>
            <person name="Lage O.M."/>
            <person name="Pohl T."/>
            <person name="Merkel B.J."/>
            <person name="Hornburger P."/>
            <person name="Mueller R.-W."/>
            <person name="Bruemmer F."/>
            <person name="Labrenz M."/>
            <person name="Spormann A.M."/>
            <person name="Op den Camp H."/>
            <person name="Overmann J."/>
            <person name="Amann R."/>
            <person name="Jetten M.S.M."/>
            <person name="Mascher T."/>
            <person name="Medema M.H."/>
            <person name="Devos D.P."/>
            <person name="Kaster A.-K."/>
            <person name="Ovreas L."/>
            <person name="Rohde M."/>
            <person name="Galperin M.Y."/>
            <person name="Jogler C."/>
        </authorList>
    </citation>
    <scope>NUCLEOTIDE SEQUENCE [LARGE SCALE GENOMIC DNA]</scope>
    <source>
        <strain evidence="3 4">Pan216</strain>
    </source>
</reference>
<name>A0A518B031_9BACT</name>
<proteinExistence type="predicted"/>
<accession>A0A518B031</accession>
<protein>
    <submittedName>
        <fullName evidence="3">Uncharacterized protein</fullName>
    </submittedName>
</protein>
<feature type="chain" id="PRO_5021768837" evidence="2">
    <location>
        <begin position="31"/>
        <end position="461"/>
    </location>
</feature>
<dbReference type="Gene3D" id="2.60.120.560">
    <property type="entry name" value="Exo-inulinase, domain 1"/>
    <property type="match status" value="1"/>
</dbReference>
<dbReference type="KEGG" id="knv:Pan216_11640"/>